<keyword evidence="2 10" id="KW-0963">Cytoplasm</keyword>
<keyword evidence="3 10" id="KW-0444">Lipid biosynthesis</keyword>
<organism evidence="11 12">
    <name type="scientific">Zhenhengia yiwuensis</name>
    <dbReference type="NCBI Taxonomy" id="2763666"/>
    <lineage>
        <taxon>Bacteria</taxon>
        <taxon>Bacillati</taxon>
        <taxon>Bacillota</taxon>
        <taxon>Clostridia</taxon>
        <taxon>Lachnospirales</taxon>
        <taxon>Lachnospiraceae</taxon>
        <taxon>Zhenhengia</taxon>
    </lineage>
</organism>
<evidence type="ECO:0000256" key="8">
    <source>
        <dbReference type="ARBA" id="ARBA00024069"/>
    </source>
</evidence>
<evidence type="ECO:0000256" key="5">
    <source>
        <dbReference type="ARBA" id="ARBA00023098"/>
    </source>
</evidence>
<accession>A0A926EI52</accession>
<dbReference type="AlphaFoldDB" id="A0A926EI52"/>
<dbReference type="SUPFAM" id="SSF53659">
    <property type="entry name" value="Isocitrate/Isopropylmalate dehydrogenase-like"/>
    <property type="match status" value="1"/>
</dbReference>
<dbReference type="GO" id="GO:0008654">
    <property type="term" value="P:phospholipid biosynthetic process"/>
    <property type="evidence" value="ECO:0007669"/>
    <property type="project" value="UniProtKB-KW"/>
</dbReference>
<evidence type="ECO:0000256" key="9">
    <source>
        <dbReference type="ARBA" id="ARBA00046608"/>
    </source>
</evidence>
<comment type="function">
    <text evidence="10">Catalyzes the reversible formation of acyl-phosphate (acyl-PO(4)) from acyl-[acyl-carrier-protein] (acyl-ACP). This enzyme utilizes acyl-ACP as fatty acyl donor, but not acyl-CoA.</text>
</comment>
<evidence type="ECO:0000256" key="1">
    <source>
        <dbReference type="ARBA" id="ARBA00001232"/>
    </source>
</evidence>
<dbReference type="GO" id="GO:0043811">
    <property type="term" value="F:phosphate:acyl-[acyl carrier protein] acyltransferase activity"/>
    <property type="evidence" value="ECO:0007669"/>
    <property type="project" value="UniProtKB-UniRule"/>
</dbReference>
<evidence type="ECO:0000256" key="4">
    <source>
        <dbReference type="ARBA" id="ARBA00022679"/>
    </source>
</evidence>
<evidence type="ECO:0000256" key="3">
    <source>
        <dbReference type="ARBA" id="ARBA00022516"/>
    </source>
</evidence>
<dbReference type="InterPro" id="IPR003664">
    <property type="entry name" value="FA_synthesis"/>
</dbReference>
<keyword evidence="7 10" id="KW-1208">Phospholipid metabolism</keyword>
<keyword evidence="12" id="KW-1185">Reference proteome</keyword>
<comment type="subcellular location">
    <subcellularLocation>
        <location evidence="10">Cytoplasm</location>
    </subcellularLocation>
    <text evidence="10">Associated with the membrane possibly through PlsY.</text>
</comment>
<comment type="caution">
    <text evidence="11">The sequence shown here is derived from an EMBL/GenBank/DDBJ whole genome shotgun (WGS) entry which is preliminary data.</text>
</comment>
<comment type="catalytic activity">
    <reaction evidence="1 10">
        <text>a fatty acyl-[ACP] + phosphate = an acyl phosphate + holo-[ACP]</text>
        <dbReference type="Rhea" id="RHEA:42292"/>
        <dbReference type="Rhea" id="RHEA-COMP:9685"/>
        <dbReference type="Rhea" id="RHEA-COMP:14125"/>
        <dbReference type="ChEBI" id="CHEBI:43474"/>
        <dbReference type="ChEBI" id="CHEBI:59918"/>
        <dbReference type="ChEBI" id="CHEBI:64479"/>
        <dbReference type="ChEBI" id="CHEBI:138651"/>
        <dbReference type="EC" id="2.3.1.274"/>
    </reaction>
</comment>
<keyword evidence="4 10" id="KW-0808">Transferase</keyword>
<evidence type="ECO:0000256" key="10">
    <source>
        <dbReference type="HAMAP-Rule" id="MF_00019"/>
    </source>
</evidence>
<dbReference type="Pfam" id="PF02504">
    <property type="entry name" value="FA_synthesis"/>
    <property type="match status" value="1"/>
</dbReference>
<keyword evidence="5 10" id="KW-0443">Lipid metabolism</keyword>
<name>A0A926EI52_9FIRM</name>
<reference evidence="11" key="1">
    <citation type="submission" date="2020-08" db="EMBL/GenBank/DDBJ databases">
        <title>Genome public.</title>
        <authorList>
            <person name="Liu C."/>
            <person name="Sun Q."/>
        </authorList>
    </citation>
    <scope>NUCLEOTIDE SEQUENCE</scope>
    <source>
        <strain evidence="11">NSJ-12</strain>
    </source>
</reference>
<proteinExistence type="inferred from homology"/>
<evidence type="ECO:0000256" key="7">
    <source>
        <dbReference type="ARBA" id="ARBA00023264"/>
    </source>
</evidence>
<comment type="similarity">
    <text evidence="10">Belongs to the PlsX family.</text>
</comment>
<sequence>MPKIAIDVMGGDYAPDEIIKGCIRASKETKCVLVLVGKESVIKEKLKDYTYDPDKIEIVNAEDVITMEDSPVTAIRTKKDSSMVVGLKLVKDKAVEGFVSAGNSGALLAGGTLVVGRIKGVERPALAPLIPTKKGNTLLIDCGANMDAKPAYLDQFARMGTVYMEECMGVKAPKVGLINIGAEEEKGNALTKEAFKLLKEDEKINFIGNIEAREIPSGEADILVCDAFVGNVILKFMEGFGMWVFSMVKAEFMRSLKTKIAALLMKKGVMSIKEKFDYASKGGAPLLGVNGLVVKTHGNSKEKQIYCTIMQTEQFIENKLIEKIASKFN</sequence>
<dbReference type="RefSeq" id="WP_177672195.1">
    <property type="nucleotide sequence ID" value="NZ_JACRSY010000010.1"/>
</dbReference>
<evidence type="ECO:0000256" key="6">
    <source>
        <dbReference type="ARBA" id="ARBA00023209"/>
    </source>
</evidence>
<dbReference type="PANTHER" id="PTHR30100:SF1">
    <property type="entry name" value="PHOSPHATE ACYLTRANSFERASE"/>
    <property type="match status" value="1"/>
</dbReference>
<dbReference type="NCBIfam" id="TIGR00182">
    <property type="entry name" value="plsX"/>
    <property type="match status" value="1"/>
</dbReference>
<keyword evidence="6 10" id="KW-0594">Phospholipid biosynthesis</keyword>
<evidence type="ECO:0000313" key="12">
    <source>
        <dbReference type="Proteomes" id="UP000655830"/>
    </source>
</evidence>
<comment type="pathway">
    <text evidence="10">Lipid metabolism; phospholipid metabolism.</text>
</comment>
<gene>
    <name evidence="10 11" type="primary">plsX</name>
    <name evidence="11" type="ORF">H8718_07800</name>
</gene>
<dbReference type="PIRSF" id="PIRSF002465">
    <property type="entry name" value="Phsphlp_syn_PlsX"/>
    <property type="match status" value="1"/>
</dbReference>
<dbReference type="GO" id="GO:0006633">
    <property type="term" value="P:fatty acid biosynthetic process"/>
    <property type="evidence" value="ECO:0007669"/>
    <property type="project" value="UniProtKB-UniRule"/>
</dbReference>
<comment type="subunit">
    <text evidence="9 10">Homodimer. Probably interacts with PlsY.</text>
</comment>
<evidence type="ECO:0000256" key="2">
    <source>
        <dbReference type="ARBA" id="ARBA00022490"/>
    </source>
</evidence>
<dbReference type="Gene3D" id="3.40.718.10">
    <property type="entry name" value="Isopropylmalate Dehydrogenase"/>
    <property type="match status" value="1"/>
</dbReference>
<dbReference type="EC" id="2.3.1.274" evidence="8 10"/>
<dbReference type="HAMAP" id="MF_00019">
    <property type="entry name" value="PlsX"/>
    <property type="match status" value="1"/>
</dbReference>
<dbReference type="PANTHER" id="PTHR30100">
    <property type="entry name" value="FATTY ACID/PHOSPHOLIPID SYNTHESIS PROTEIN PLSX"/>
    <property type="match status" value="1"/>
</dbReference>
<keyword evidence="11" id="KW-0012">Acyltransferase</keyword>
<dbReference type="Proteomes" id="UP000655830">
    <property type="component" value="Unassembled WGS sequence"/>
</dbReference>
<dbReference type="InterPro" id="IPR012281">
    <property type="entry name" value="Phospholipid_synth_PlsX-like"/>
</dbReference>
<protein>
    <recommendedName>
        <fullName evidence="8 10">Phosphate acyltransferase</fullName>
        <ecNumber evidence="8 10">2.3.1.274</ecNumber>
    </recommendedName>
    <alternativeName>
        <fullName evidence="10">Acyl-ACP phosphotransacylase</fullName>
    </alternativeName>
    <alternativeName>
        <fullName evidence="10">Acyl-[acyl-carrier-protein]--phosphate acyltransferase</fullName>
    </alternativeName>
    <alternativeName>
        <fullName evidence="10">Phosphate-acyl-ACP acyltransferase</fullName>
    </alternativeName>
</protein>
<evidence type="ECO:0000313" key="11">
    <source>
        <dbReference type="EMBL" id="MBC8579430.1"/>
    </source>
</evidence>
<dbReference type="GO" id="GO:0005737">
    <property type="term" value="C:cytoplasm"/>
    <property type="evidence" value="ECO:0007669"/>
    <property type="project" value="UniProtKB-SubCell"/>
</dbReference>
<dbReference type="EMBL" id="JACRSY010000010">
    <property type="protein sequence ID" value="MBC8579430.1"/>
    <property type="molecule type" value="Genomic_DNA"/>
</dbReference>